<evidence type="ECO:0000256" key="1">
    <source>
        <dbReference type="SAM" id="SignalP"/>
    </source>
</evidence>
<dbReference type="Gene3D" id="2.60.40.1080">
    <property type="match status" value="1"/>
</dbReference>
<keyword evidence="4" id="KW-1185">Reference proteome</keyword>
<dbReference type="InterPro" id="IPR008964">
    <property type="entry name" value="Invasin/intimin_cell_adhesion"/>
</dbReference>
<evidence type="ECO:0000259" key="2">
    <source>
        <dbReference type="Pfam" id="PF02368"/>
    </source>
</evidence>
<reference evidence="3 4" key="1">
    <citation type="submission" date="2015-11" db="EMBL/GenBank/DDBJ databases">
        <title>Butyribacter intestini gen. nov., sp. nov., a butyric acid-producing bacterium of the family Lachnospiraceae isolated from the human faeces.</title>
        <authorList>
            <person name="Zou Y."/>
            <person name="Xue W."/>
            <person name="Luo G."/>
            <person name="Lv M."/>
        </authorList>
    </citation>
    <scope>NUCLEOTIDE SEQUENCE [LARGE SCALE GENOMIC DNA]</scope>
    <source>
        <strain evidence="3 4">ACET-33324</strain>
    </source>
</reference>
<accession>A0A0V8Q9Y8</accession>
<feature type="domain" description="BIG2" evidence="2">
    <location>
        <begin position="143"/>
        <end position="211"/>
    </location>
</feature>
<sequence length="827" mass="88477">MKKNFVKKLSVALALAMTVSTLAPAASADAAAAPAFSSYKTSVYENGTNNGSYTYTVKNIKKGYTVKWSVTGDAKDYVKVSKTSTKATKTTVSNKITVKTNGEAAAMDAKATVTAKVYDTKNKLVKTVKDAVTVKVQATGVSVATKEGTLTTAVGASLDFDRTLTPANSTSKTYYTVSDTENAEITSAGVFTAKKAGEYTVTATVKNSKTAATLATTEAKVVVKDVVLKEVKQASATTLTAVVAGDASKLKASDIVITRKTDNVVFPVSKVEVDKTDKTKVTLTVFSKMTDGKDYTVKYADTMLEFKATDGKAVSLVVDPVTVPFNTETEIHVLGKDAQGITVFDSMMSKKDSKLDIKVETTQGYMTGDKLVLFEKGNTAKVTATLHTYEYNTDGTEKDVLKTEATITAVDPEVISLANTKYTVAKTVDWTKAANTKIAVGEDNFYVFFQLKDSKDKDVTKNYTKVESSDTNTLLVSYKETGKASLIPVKEGTAYVLVKDAKDNVVASLAITVVAKKDAAVMEFTPSSLAASNAFADTVATKVTVKDQYGEKMADPANATVTFTLKNAPTTKADEQPKIAYAGGKISVTTEKDKTVKGTYVYEVKYLKLVRMLTVTVQEADKNLASTYKVALDATKVDTTITTDYDGKDIEINLQVGEYKGNVKVANKDINKLEVFNAKGEAVTSAAISGSKIIAAKNNAGTVEKYLEAGSYSAKVTFKDAADKDLTITTGFVVEDAQPGVTYEVKKNSVDEADIKDAVKNTKNVEFSYNGEKIDGSNVTYLEAKNIAGTKTYAGIKVKVMIPVKASNGTTYKVPVTITLNQTITVK</sequence>
<dbReference type="SUPFAM" id="SSF49373">
    <property type="entry name" value="Invasin/intimin cell-adhesion fragments"/>
    <property type="match status" value="1"/>
</dbReference>
<dbReference type="STRING" id="290052.ASU35_16555"/>
<feature type="chain" id="PRO_5038769880" description="BIG2 domain-containing protein" evidence="1">
    <location>
        <begin position="26"/>
        <end position="827"/>
    </location>
</feature>
<dbReference type="Pfam" id="PF02368">
    <property type="entry name" value="Big_2"/>
    <property type="match status" value="1"/>
</dbReference>
<protein>
    <recommendedName>
        <fullName evidence="2">BIG2 domain-containing protein</fullName>
    </recommendedName>
</protein>
<comment type="caution">
    <text evidence="3">The sequence shown here is derived from an EMBL/GenBank/DDBJ whole genome shotgun (WGS) entry which is preliminary data.</text>
</comment>
<proteinExistence type="predicted"/>
<organism evidence="3 4">
    <name type="scientific">Acetivibrio ethanolgignens</name>
    <dbReference type="NCBI Taxonomy" id="290052"/>
    <lineage>
        <taxon>Bacteria</taxon>
        <taxon>Bacillati</taxon>
        <taxon>Bacillota</taxon>
        <taxon>Clostridia</taxon>
        <taxon>Eubacteriales</taxon>
        <taxon>Oscillospiraceae</taxon>
        <taxon>Acetivibrio</taxon>
    </lineage>
</organism>
<dbReference type="EMBL" id="LNAM01000228">
    <property type="protein sequence ID" value="KSV57376.1"/>
    <property type="molecule type" value="Genomic_DNA"/>
</dbReference>
<dbReference type="InterPro" id="IPR003343">
    <property type="entry name" value="Big_2"/>
</dbReference>
<dbReference type="AlphaFoldDB" id="A0A0V8Q9Y8"/>
<name>A0A0V8Q9Y8_9FIRM</name>
<dbReference type="Proteomes" id="UP000054874">
    <property type="component" value="Unassembled WGS sequence"/>
</dbReference>
<evidence type="ECO:0000313" key="3">
    <source>
        <dbReference type="EMBL" id="KSV57376.1"/>
    </source>
</evidence>
<evidence type="ECO:0000313" key="4">
    <source>
        <dbReference type="Proteomes" id="UP000054874"/>
    </source>
</evidence>
<dbReference type="RefSeq" id="WP_058354384.1">
    <property type="nucleotide sequence ID" value="NZ_CABMMD010000228.1"/>
</dbReference>
<gene>
    <name evidence="3" type="ORF">ASU35_16555</name>
</gene>
<keyword evidence="1" id="KW-0732">Signal</keyword>
<feature type="signal peptide" evidence="1">
    <location>
        <begin position="1"/>
        <end position="25"/>
    </location>
</feature>